<proteinExistence type="predicted"/>
<dbReference type="AlphaFoldDB" id="A0A6N2TDJ7"/>
<sequence>MNSIQAFLNPIPLEPIQAPVSQRYLDEAGNPILWEFRPISHKENEAINRRCMRRDSKGEHFDLQGYKEGLVAASIVYPDLSDAALQEALGTQGDEVKTMKALLPVMGEFAAAYQAACQVNGLLESPGDLLDEAKNASGRA</sequence>
<gene>
    <name evidence="1" type="ORF">AULFYP135_01325</name>
</gene>
<reference evidence="1" key="1">
    <citation type="submission" date="2019-11" db="EMBL/GenBank/DDBJ databases">
        <authorList>
            <person name="Feng L."/>
        </authorList>
    </citation>
    <scope>NUCLEOTIDE SEQUENCE</scope>
    <source>
        <strain evidence="1">AundefinedLFYP135</strain>
    </source>
</reference>
<organism evidence="1">
    <name type="scientific">uncultured Anaerotruncus sp</name>
    <dbReference type="NCBI Taxonomy" id="905011"/>
    <lineage>
        <taxon>Bacteria</taxon>
        <taxon>Bacillati</taxon>
        <taxon>Bacillota</taxon>
        <taxon>Clostridia</taxon>
        <taxon>Eubacteriales</taxon>
        <taxon>Oscillospiraceae</taxon>
        <taxon>Anaerotruncus</taxon>
        <taxon>environmental samples</taxon>
    </lineage>
</organism>
<dbReference type="EMBL" id="CACRSL010000003">
    <property type="protein sequence ID" value="VYT02131.1"/>
    <property type="molecule type" value="Genomic_DNA"/>
</dbReference>
<dbReference type="InterPro" id="IPR014986">
    <property type="entry name" value="XkdN-like"/>
</dbReference>
<dbReference type="Gene3D" id="3.30.2220.30">
    <property type="match status" value="1"/>
</dbReference>
<accession>A0A6N2TDJ7</accession>
<protein>
    <submittedName>
        <fullName evidence="1">Phage XkdN-like protein</fullName>
    </submittedName>
</protein>
<dbReference type="InterPro" id="IPR038559">
    <property type="entry name" value="XkdN-like_sf"/>
</dbReference>
<dbReference type="Pfam" id="PF08890">
    <property type="entry name" value="Phage_TAC_5"/>
    <property type="match status" value="1"/>
</dbReference>
<name>A0A6N2TDJ7_9FIRM</name>
<evidence type="ECO:0000313" key="1">
    <source>
        <dbReference type="EMBL" id="VYT02131.1"/>
    </source>
</evidence>